<reference evidence="2" key="1">
    <citation type="journal article" date="2019" name="Int. J. Syst. Evol. Microbiol.">
        <title>The Global Catalogue of Microorganisms (GCM) 10K type strain sequencing project: providing services to taxonomists for standard genome sequencing and annotation.</title>
        <authorList>
            <consortium name="The Broad Institute Genomics Platform"/>
            <consortium name="The Broad Institute Genome Sequencing Center for Infectious Disease"/>
            <person name="Wu L."/>
            <person name="Ma J."/>
        </authorList>
    </citation>
    <scope>NUCLEOTIDE SEQUENCE [LARGE SCALE GENOMIC DNA]</scope>
    <source>
        <strain evidence="2">NBRC 110044</strain>
    </source>
</reference>
<organism evidence="1 2">
    <name type="scientific">Chitinimonas prasina</name>
    <dbReference type="NCBI Taxonomy" id="1434937"/>
    <lineage>
        <taxon>Bacteria</taxon>
        <taxon>Pseudomonadati</taxon>
        <taxon>Pseudomonadota</taxon>
        <taxon>Betaproteobacteria</taxon>
        <taxon>Neisseriales</taxon>
        <taxon>Chitinibacteraceae</taxon>
        <taxon>Chitinimonas</taxon>
    </lineage>
</organism>
<name>A0ABQ5YJ15_9NEIS</name>
<evidence type="ECO:0000313" key="1">
    <source>
        <dbReference type="EMBL" id="GLR13658.1"/>
    </source>
</evidence>
<protein>
    <recommendedName>
        <fullName evidence="3">GNAT family N-acetyltransferase</fullName>
    </recommendedName>
</protein>
<evidence type="ECO:0000313" key="2">
    <source>
        <dbReference type="Proteomes" id="UP001156706"/>
    </source>
</evidence>
<dbReference type="SUPFAM" id="SSF55729">
    <property type="entry name" value="Acyl-CoA N-acyltransferases (Nat)"/>
    <property type="match status" value="1"/>
</dbReference>
<evidence type="ECO:0008006" key="3">
    <source>
        <dbReference type="Google" id="ProtNLM"/>
    </source>
</evidence>
<comment type="caution">
    <text evidence="1">The sequence shown here is derived from an EMBL/GenBank/DDBJ whole genome shotgun (WGS) entry which is preliminary data.</text>
</comment>
<dbReference type="RefSeq" id="WP_284196749.1">
    <property type="nucleotide sequence ID" value="NZ_BSOG01000002.1"/>
</dbReference>
<proteinExistence type="predicted"/>
<sequence>MGARNRGIASTVQSVNQDRITTRVQLADFKRTNSRIGSASQQLGAFAADQANAAHRTSLVNRSGQRLTSVTLHNTPEATGLIDRAATSMAREAQLGKSKSLNAAQRAWLADIMQPTWSRPTHGAAVMGHLQTARRLEESSRVFDTIATAAQNNFPADFSVVSKRGRVQGLMQSTNLDWAGRQTENTAIGFLGTHPRNIRNPQRTPGVGTAMIGHARELARVNNSRAITLGAEGAEAQGFYRHQGFQHEDGRALQPEHFSHRTLPLKLPLR</sequence>
<keyword evidence="2" id="KW-1185">Reference proteome</keyword>
<dbReference type="Gene3D" id="3.40.630.30">
    <property type="match status" value="1"/>
</dbReference>
<dbReference type="Proteomes" id="UP001156706">
    <property type="component" value="Unassembled WGS sequence"/>
</dbReference>
<accession>A0ABQ5YJ15</accession>
<gene>
    <name evidence="1" type="ORF">GCM10007907_24480</name>
</gene>
<dbReference type="EMBL" id="BSOG01000002">
    <property type="protein sequence ID" value="GLR13658.1"/>
    <property type="molecule type" value="Genomic_DNA"/>
</dbReference>
<dbReference type="InterPro" id="IPR016181">
    <property type="entry name" value="Acyl_CoA_acyltransferase"/>
</dbReference>